<dbReference type="InterPro" id="IPR001674">
    <property type="entry name" value="GMP_synth_C"/>
</dbReference>
<dbReference type="GO" id="GO:0005829">
    <property type="term" value="C:cytosol"/>
    <property type="evidence" value="ECO:0007669"/>
    <property type="project" value="TreeGrafter"/>
</dbReference>
<evidence type="ECO:0000256" key="9">
    <source>
        <dbReference type="HAMAP-Rule" id="MF_00344"/>
    </source>
</evidence>
<dbReference type="EC" id="6.3.5.2" evidence="9"/>
<feature type="domain" description="GMPS ATP-PPase" evidence="11">
    <location>
        <begin position="199"/>
        <end position="391"/>
    </location>
</feature>
<dbReference type="EMBL" id="LT934425">
    <property type="protein sequence ID" value="SOH05120.1"/>
    <property type="molecule type" value="Genomic_DNA"/>
</dbReference>
<dbReference type="SUPFAM" id="SSF54810">
    <property type="entry name" value="GMP synthetase C-terminal dimerisation domain"/>
    <property type="match status" value="1"/>
</dbReference>
<feature type="active site" evidence="9">
    <location>
        <position position="172"/>
    </location>
</feature>
<dbReference type="Pfam" id="PF00117">
    <property type="entry name" value="GATase"/>
    <property type="match status" value="1"/>
</dbReference>
<dbReference type="SUPFAM" id="SSF52402">
    <property type="entry name" value="Adenine nucleotide alpha hydrolases-like"/>
    <property type="match status" value="1"/>
</dbReference>
<keyword evidence="8 9" id="KW-0315">Glutamine amidotransferase</keyword>
<sequence>MLENNIEKVLILDFGSQYAQLIARRVRENHVYSEIVSHLITAEQIKKIKPKGIILSGGPASVYSKNAPGCDEEIMKLGVPVLGICYGMQLGCMMLGSKVSPSAAREYGRTLCAISGENRFLKTLPQEITVWMSHGDIVTELPAEFESLAHTKNCPYTAVKHKNRDFYGVQFHPEVTHTPNGSQIIRNFLYEICHCSGNWKMDSFIEKSVNDINRQVGNGRVVCGLSGGVDSAVTAALIHKAIGNRLSCIFVDNGLLRNFEAEEVVKTFKENFSADLHVVRAQDRFLGKLKGVSDPEKKRKIIGHEFIKVFKNEAQKISDVQFLAQGTLYPDVIESIPAHGGPTVTIKSHHNVGGLPEELGFELVEPLRFLFKDEVRKIGEELGLPKELVGRHPFPGPGLAIRIIGEISGQRLEVLRKADKIVIEEICKAGLYNKIAQCFAVLLPLSTVGVMGDERSYENVIAVRAVETTDFMTADWYRIPNETLGSISHRIINEVKGVNRVVYDISTKPPSTIEWE</sequence>
<dbReference type="GO" id="GO:0005524">
    <property type="term" value="F:ATP binding"/>
    <property type="evidence" value="ECO:0007669"/>
    <property type="project" value="UniProtKB-UniRule"/>
</dbReference>
<dbReference type="InterPro" id="IPR014729">
    <property type="entry name" value="Rossmann-like_a/b/a_fold"/>
</dbReference>
<dbReference type="CDD" id="cd01742">
    <property type="entry name" value="GATase1_GMP_Synthase"/>
    <property type="match status" value="1"/>
</dbReference>
<dbReference type="GO" id="GO:0003921">
    <property type="term" value="F:GMP synthase activity"/>
    <property type="evidence" value="ECO:0007669"/>
    <property type="project" value="InterPro"/>
</dbReference>
<dbReference type="InterPro" id="IPR004739">
    <property type="entry name" value="GMP_synth_GATase"/>
</dbReference>
<dbReference type="MEROPS" id="C26.957"/>
<dbReference type="KEGG" id="kst:KSMBR1_2633"/>
<dbReference type="PROSITE" id="PS51273">
    <property type="entry name" value="GATASE_TYPE_1"/>
    <property type="match status" value="1"/>
</dbReference>
<comment type="catalytic activity">
    <reaction evidence="9">
        <text>XMP + L-glutamine + ATP + H2O = GMP + L-glutamate + AMP + diphosphate + 2 H(+)</text>
        <dbReference type="Rhea" id="RHEA:11680"/>
        <dbReference type="ChEBI" id="CHEBI:15377"/>
        <dbReference type="ChEBI" id="CHEBI:15378"/>
        <dbReference type="ChEBI" id="CHEBI:29985"/>
        <dbReference type="ChEBI" id="CHEBI:30616"/>
        <dbReference type="ChEBI" id="CHEBI:33019"/>
        <dbReference type="ChEBI" id="CHEBI:57464"/>
        <dbReference type="ChEBI" id="CHEBI:58115"/>
        <dbReference type="ChEBI" id="CHEBI:58359"/>
        <dbReference type="ChEBI" id="CHEBI:456215"/>
        <dbReference type="EC" id="6.3.5.2"/>
    </reaction>
</comment>
<dbReference type="OrthoDB" id="9802219at2"/>
<dbReference type="CDD" id="cd01997">
    <property type="entry name" value="GMP_synthase_C"/>
    <property type="match status" value="1"/>
</dbReference>
<dbReference type="Proteomes" id="UP000221734">
    <property type="component" value="Chromosome Kuenenia_stuttgartiensis_MBR1"/>
</dbReference>
<dbReference type="FunFam" id="3.40.50.620:FF:000001">
    <property type="entry name" value="GMP synthase [glutamine-hydrolyzing]"/>
    <property type="match status" value="1"/>
</dbReference>
<gene>
    <name evidence="9 12" type="primary">guaA</name>
    <name evidence="14" type="synonym">guaA_1</name>
    <name evidence="13" type="ORF">KsCSTR_43750</name>
    <name evidence="14" type="ORF">KSMBR1_2633</name>
    <name evidence="12" type="ORF">kustc1017</name>
</gene>
<reference evidence="14" key="3">
    <citation type="submission" date="2017-10" db="EMBL/GenBank/DDBJ databases">
        <authorList>
            <person name="Banno H."/>
            <person name="Chua N.-H."/>
        </authorList>
    </citation>
    <scope>NUCLEOTIDE SEQUENCE [LARGE SCALE GENOMIC DNA]</scope>
    <source>
        <strain evidence="14">Kuenenia_mbr1_ru-nijmegen</strain>
    </source>
</reference>
<evidence type="ECO:0000313" key="16">
    <source>
        <dbReference type="Proteomes" id="UP000501926"/>
    </source>
</evidence>
<evidence type="ECO:0000256" key="6">
    <source>
        <dbReference type="ARBA" id="ARBA00022755"/>
    </source>
</evidence>
<feature type="active site" description="Nucleophile" evidence="9">
    <location>
        <position position="85"/>
    </location>
</feature>
<dbReference type="EMBL" id="CT573073">
    <property type="protein sequence ID" value="CAJ71762.1"/>
    <property type="molecule type" value="Genomic_DNA"/>
</dbReference>
<dbReference type="GO" id="GO:0008483">
    <property type="term" value="F:transaminase activity"/>
    <property type="evidence" value="ECO:0007669"/>
    <property type="project" value="UniProtKB-KW"/>
</dbReference>
<evidence type="ECO:0000256" key="1">
    <source>
        <dbReference type="ARBA" id="ARBA00002332"/>
    </source>
</evidence>
<dbReference type="EMBL" id="CP049055">
    <property type="protein sequence ID" value="QII13754.1"/>
    <property type="molecule type" value="Genomic_DNA"/>
</dbReference>
<dbReference type="UniPathway" id="UPA00189">
    <property type="reaction ID" value="UER00296"/>
</dbReference>
<dbReference type="HAMAP" id="MF_00344">
    <property type="entry name" value="GMP_synthase"/>
    <property type="match status" value="1"/>
</dbReference>
<proteinExistence type="inferred from homology"/>
<evidence type="ECO:0000256" key="8">
    <source>
        <dbReference type="ARBA" id="ARBA00022962"/>
    </source>
</evidence>
<protein>
    <recommendedName>
        <fullName evidence="9">GMP synthase [glutamine-hydrolyzing]</fullName>
        <ecNumber evidence="9">6.3.5.2</ecNumber>
    </recommendedName>
    <alternativeName>
        <fullName evidence="9">GMP synthetase</fullName>
    </alternativeName>
    <alternativeName>
        <fullName evidence="9">Glutamine amidotransferase</fullName>
    </alternativeName>
</protein>
<evidence type="ECO:0000313" key="15">
    <source>
        <dbReference type="Proteomes" id="UP000221734"/>
    </source>
</evidence>
<dbReference type="NCBIfam" id="TIGR00884">
    <property type="entry name" value="guaA_Cterm"/>
    <property type="match status" value="1"/>
</dbReference>
<reference evidence="13 16" key="5">
    <citation type="submission" date="2020-02" db="EMBL/GenBank/DDBJ databases">
        <title>Newly sequenced genome of strain CSTR1 showed variability in Candidatus Kuenenia stuttgartiensis genomes.</title>
        <authorList>
            <person name="Ding C."/>
            <person name="Adrian L."/>
        </authorList>
    </citation>
    <scope>NUCLEOTIDE SEQUENCE [LARGE SCALE GENOMIC DNA]</scope>
    <source>
        <strain evidence="13 16">CSTR1</strain>
    </source>
</reference>
<accession>Q1PX01</accession>
<keyword evidence="13" id="KW-0808">Transferase</keyword>
<organism evidence="12">
    <name type="scientific">Kuenenia stuttgartiensis</name>
    <dbReference type="NCBI Taxonomy" id="174633"/>
    <lineage>
        <taxon>Bacteria</taxon>
        <taxon>Pseudomonadati</taxon>
        <taxon>Planctomycetota</taxon>
        <taxon>Candidatus Brocadiia</taxon>
        <taxon>Candidatus Brocadiales</taxon>
        <taxon>Candidatus Brocadiaceae</taxon>
        <taxon>Candidatus Kuenenia</taxon>
    </lineage>
</organism>
<reference evidence="15" key="4">
    <citation type="submission" date="2017-10" db="EMBL/GenBank/DDBJ databases">
        <authorList>
            <person name="Frank J."/>
        </authorList>
    </citation>
    <scope>NUCLEOTIDE SEQUENCE [LARGE SCALE GENOMIC DNA]</scope>
</reference>
<dbReference type="Proteomes" id="UP000501926">
    <property type="component" value="Chromosome"/>
</dbReference>
<dbReference type="NCBIfam" id="NF000848">
    <property type="entry name" value="PRK00074.1"/>
    <property type="match status" value="1"/>
</dbReference>
<keyword evidence="15" id="KW-1185">Reference proteome</keyword>
<dbReference type="InterPro" id="IPR025777">
    <property type="entry name" value="GMPS_ATP_PPase_dom"/>
</dbReference>
<keyword evidence="7 9" id="KW-0067">ATP-binding</keyword>
<dbReference type="InterPro" id="IPR017926">
    <property type="entry name" value="GATASE"/>
</dbReference>
<dbReference type="PRINTS" id="PR00099">
    <property type="entry name" value="CPSGATASE"/>
</dbReference>
<dbReference type="NCBIfam" id="TIGR00888">
    <property type="entry name" value="guaA_Nterm"/>
    <property type="match status" value="1"/>
</dbReference>
<evidence type="ECO:0000313" key="14">
    <source>
        <dbReference type="EMBL" id="SOH05120.1"/>
    </source>
</evidence>
<dbReference type="PANTHER" id="PTHR11922">
    <property type="entry name" value="GMP SYNTHASE-RELATED"/>
    <property type="match status" value="1"/>
</dbReference>
<feature type="binding site" evidence="10">
    <location>
        <begin position="226"/>
        <end position="232"/>
    </location>
    <ligand>
        <name>ATP</name>
        <dbReference type="ChEBI" id="CHEBI:30616"/>
    </ligand>
</feature>
<keyword evidence="3 9" id="KW-0436">Ligase</keyword>
<evidence type="ECO:0000256" key="7">
    <source>
        <dbReference type="ARBA" id="ARBA00022840"/>
    </source>
</evidence>
<comment type="function">
    <text evidence="1 9">Catalyzes the synthesis of GMP from XMP.</text>
</comment>
<evidence type="ECO:0000256" key="3">
    <source>
        <dbReference type="ARBA" id="ARBA00022598"/>
    </source>
</evidence>
<dbReference type="FunFam" id="3.40.50.880:FF:000001">
    <property type="entry name" value="GMP synthase [glutamine-hydrolyzing]"/>
    <property type="match status" value="1"/>
</dbReference>
<dbReference type="InterPro" id="IPR022955">
    <property type="entry name" value="GMP_synthase"/>
</dbReference>
<evidence type="ECO:0000256" key="5">
    <source>
        <dbReference type="ARBA" id="ARBA00022749"/>
    </source>
</evidence>
<feature type="active site" evidence="9">
    <location>
        <position position="174"/>
    </location>
</feature>
<evidence type="ECO:0000256" key="2">
    <source>
        <dbReference type="ARBA" id="ARBA00005153"/>
    </source>
</evidence>
<dbReference type="PANTHER" id="PTHR11922:SF2">
    <property type="entry name" value="GMP SYNTHASE [GLUTAMINE-HYDROLYZING]"/>
    <property type="match status" value="1"/>
</dbReference>
<keyword evidence="6 9" id="KW-0658">Purine biosynthesis</keyword>
<dbReference type="InterPro" id="IPR029062">
    <property type="entry name" value="Class_I_gatase-like"/>
</dbReference>
<dbReference type="AlphaFoldDB" id="Q1PX01"/>
<evidence type="ECO:0000256" key="4">
    <source>
        <dbReference type="ARBA" id="ARBA00022741"/>
    </source>
</evidence>
<dbReference type="Gene3D" id="3.40.50.880">
    <property type="match status" value="1"/>
</dbReference>
<dbReference type="SUPFAM" id="SSF52317">
    <property type="entry name" value="Class I glutamine amidotransferase-like"/>
    <property type="match status" value="1"/>
</dbReference>
<dbReference type="FunFam" id="3.30.300.10:FF:000002">
    <property type="entry name" value="GMP synthase [glutamine-hydrolyzing]"/>
    <property type="match status" value="1"/>
</dbReference>
<dbReference type="InterPro" id="IPR022310">
    <property type="entry name" value="NAD/GMP_synthase"/>
</dbReference>
<dbReference type="PRINTS" id="PR00096">
    <property type="entry name" value="GATASE"/>
</dbReference>
<comment type="subunit">
    <text evidence="9">Homodimer.</text>
</comment>
<keyword evidence="13" id="KW-0032">Aminotransferase</keyword>
<keyword evidence="4 9" id="KW-0547">Nucleotide-binding</keyword>
<keyword evidence="5 9" id="KW-0332">GMP biosynthesis</keyword>
<dbReference type="Gene3D" id="3.30.300.10">
    <property type="match status" value="1"/>
</dbReference>
<evidence type="ECO:0000256" key="10">
    <source>
        <dbReference type="PROSITE-ProRule" id="PRU00886"/>
    </source>
</evidence>
<name>Q1PX01_KUEST</name>
<dbReference type="Pfam" id="PF02540">
    <property type="entry name" value="NAD_synthase"/>
    <property type="match status" value="1"/>
</dbReference>
<dbReference type="Gene3D" id="3.40.50.620">
    <property type="entry name" value="HUPs"/>
    <property type="match status" value="1"/>
</dbReference>
<comment type="pathway">
    <text evidence="2 9">Purine metabolism; GMP biosynthesis; GMP from XMP (L-Gln route): step 1/1.</text>
</comment>
<evidence type="ECO:0000313" key="12">
    <source>
        <dbReference type="EMBL" id="CAJ71762.1"/>
    </source>
</evidence>
<reference evidence="12" key="2">
    <citation type="submission" date="2006-01" db="EMBL/GenBank/DDBJ databases">
        <authorList>
            <person name="Genoscope"/>
        </authorList>
    </citation>
    <scope>NUCLEOTIDE SEQUENCE</scope>
</reference>
<dbReference type="PRINTS" id="PR00097">
    <property type="entry name" value="ANTSNTHASEII"/>
</dbReference>
<reference evidence="12" key="1">
    <citation type="journal article" date="2006" name="Nature">
        <title>Deciphering the evolution and metabolism of an anammox bacterium from a community genome.</title>
        <authorList>
            <person name="Strous M."/>
            <person name="Pelletier E."/>
            <person name="Mangenot S."/>
            <person name="Rattei T."/>
            <person name="Lehner A."/>
            <person name="Taylor M.W."/>
            <person name="Horn M."/>
            <person name="Daims H."/>
            <person name="Bartol-Mavel D."/>
            <person name="Wincker P."/>
            <person name="Barbe V."/>
            <person name="Fonknechten N."/>
            <person name="Vallenet D."/>
            <person name="Segurens B."/>
            <person name="Schenowitz-Truong C."/>
            <person name="Medigue C."/>
            <person name="Collingro A."/>
            <person name="Snel B."/>
            <person name="Dutilh B.E."/>
            <person name="OpDenCamp H.J.M."/>
            <person name="vanDerDrift C."/>
            <person name="Cirpus I."/>
            <person name="vanDePas-Schoonen K.T."/>
            <person name="Harhangi H.R."/>
            <person name="vanNiftrik L."/>
            <person name="Schmid M."/>
            <person name="Keltjens J."/>
            <person name="vanDeVossenberg J."/>
            <person name="Kartal B."/>
            <person name="Meier H."/>
            <person name="Frishman D."/>
            <person name="Huynen M.A."/>
            <person name="Mewes H."/>
            <person name="Weissenbach J."/>
            <person name="Jetten M.S.M."/>
            <person name="Wagner M."/>
            <person name="LePaslier D."/>
        </authorList>
    </citation>
    <scope>NUCLEOTIDE SEQUENCE</scope>
</reference>
<dbReference type="RefSeq" id="WP_099325753.1">
    <property type="nucleotide sequence ID" value="NZ_CP049055.1"/>
</dbReference>
<evidence type="ECO:0000259" key="11">
    <source>
        <dbReference type="PROSITE" id="PS51553"/>
    </source>
</evidence>
<dbReference type="PROSITE" id="PS51553">
    <property type="entry name" value="GMPS_ATP_PPASE"/>
    <property type="match status" value="1"/>
</dbReference>
<dbReference type="Pfam" id="PF00958">
    <property type="entry name" value="GMP_synt_C"/>
    <property type="match status" value="1"/>
</dbReference>
<evidence type="ECO:0000313" key="13">
    <source>
        <dbReference type="EMBL" id="QII13754.1"/>
    </source>
</evidence>